<gene>
    <name evidence="2" type="ORF">ACFQZS_15150</name>
</gene>
<feature type="chain" id="PRO_5045575452" description="MORN repeat variant" evidence="1">
    <location>
        <begin position="20"/>
        <end position="323"/>
    </location>
</feature>
<dbReference type="Gene3D" id="3.90.930.1">
    <property type="match status" value="1"/>
</dbReference>
<feature type="signal peptide" evidence="1">
    <location>
        <begin position="1"/>
        <end position="19"/>
    </location>
</feature>
<keyword evidence="1" id="KW-0732">Signal</keyword>
<keyword evidence="3" id="KW-1185">Reference proteome</keyword>
<proteinExistence type="predicted"/>
<evidence type="ECO:0008006" key="4">
    <source>
        <dbReference type="Google" id="ProtNLM"/>
    </source>
</evidence>
<organism evidence="2 3">
    <name type="scientific">Mucilaginibacter calamicampi</name>
    <dbReference type="NCBI Taxonomy" id="1302352"/>
    <lineage>
        <taxon>Bacteria</taxon>
        <taxon>Pseudomonadati</taxon>
        <taxon>Bacteroidota</taxon>
        <taxon>Sphingobacteriia</taxon>
        <taxon>Sphingobacteriales</taxon>
        <taxon>Sphingobacteriaceae</taxon>
        <taxon>Mucilaginibacter</taxon>
    </lineage>
</organism>
<evidence type="ECO:0000256" key="1">
    <source>
        <dbReference type="SAM" id="SignalP"/>
    </source>
</evidence>
<reference evidence="3" key="1">
    <citation type="journal article" date="2019" name="Int. J. Syst. Evol. Microbiol.">
        <title>The Global Catalogue of Microorganisms (GCM) 10K type strain sequencing project: providing services to taxonomists for standard genome sequencing and annotation.</title>
        <authorList>
            <consortium name="The Broad Institute Genomics Platform"/>
            <consortium name="The Broad Institute Genome Sequencing Center for Infectious Disease"/>
            <person name="Wu L."/>
            <person name="Ma J."/>
        </authorList>
    </citation>
    <scope>NUCLEOTIDE SEQUENCE [LARGE SCALE GENOMIC DNA]</scope>
    <source>
        <strain evidence="3">CCUG 63418</strain>
    </source>
</reference>
<dbReference type="Proteomes" id="UP001596958">
    <property type="component" value="Unassembled WGS sequence"/>
</dbReference>
<evidence type="ECO:0000313" key="2">
    <source>
        <dbReference type="EMBL" id="MFD0751487.1"/>
    </source>
</evidence>
<dbReference type="EMBL" id="JBHTHU010000020">
    <property type="protein sequence ID" value="MFD0751487.1"/>
    <property type="molecule type" value="Genomic_DNA"/>
</dbReference>
<comment type="caution">
    <text evidence="2">The sequence shown here is derived from an EMBL/GenBank/DDBJ whole genome shotgun (WGS) entry which is preliminary data.</text>
</comment>
<evidence type="ECO:0000313" key="3">
    <source>
        <dbReference type="Proteomes" id="UP001596958"/>
    </source>
</evidence>
<sequence>MLNRLFILLLLVNSTAVFAQANRIVKTDSSTIETKYYQSLNSIRVFNNLNKQNKSYYTDYYYDSKKVRETGAFLNNGSYGVWREFFPNGKLKREINYAIGKITFFNKTAYPFYDYQLNIKSKADALIKHVYGDEFFKKHIIWDIGGSFIYNGTLSGNWTDSLELKPKEFLMRYAIKFDGKTYFEMIELHIDKDGKFVKGEDVKGLEKLSTKTSKSFALTLQKAITTAKLMGLKETSKNKANAFLTWENESSNTIYSGHFRIYVTIKTGSISSIRPRGRSTVVDKYDVYVFNPWSGTFINKTKKESITGWEEDSGSSTGLLPAN</sequence>
<accession>A0ABW2YYP2</accession>
<name>A0ABW2YYP2_9SPHI</name>
<protein>
    <recommendedName>
        <fullName evidence="4">MORN repeat variant</fullName>
    </recommendedName>
</protein>